<evidence type="ECO:0000313" key="1">
    <source>
        <dbReference type="EMBL" id="SMP27500.1"/>
    </source>
</evidence>
<gene>
    <name evidence="1" type="ORF">SAMN06265367_10583</name>
</gene>
<dbReference type="Pfam" id="PF19268">
    <property type="entry name" value="CIS_TMP"/>
    <property type="match status" value="1"/>
</dbReference>
<dbReference type="RefSeq" id="WP_283413545.1">
    <property type="nucleotide sequence ID" value="NZ_FXUA01000005.1"/>
</dbReference>
<name>A0ABY1P680_9BACT</name>
<accession>A0ABY1P680</accession>
<keyword evidence="2" id="KW-1185">Reference proteome</keyword>
<dbReference type="Proteomes" id="UP001157915">
    <property type="component" value="Unassembled WGS sequence"/>
</dbReference>
<comment type="caution">
    <text evidence="1">The sequence shown here is derived from an EMBL/GenBank/DDBJ whole genome shotgun (WGS) entry which is preliminary data.</text>
</comment>
<proteinExistence type="predicted"/>
<sequence>MASHLIHRQLIEANFQNKEIALSGQNLLQERYKNVLIPLMEQVFDEYSPKSWSLRIEKLELDLGRFPADLPEKMMRDRLRDVLEDQLRKIYLEKGILADPTSTSNFKKEKPGLSKSHSDWEKITFYLIHGRLPWWTSSKEKKSIQSLFNQVLNENHSLLKSWLKENPISLATAKRLSVLLTDNDLESLIQSGSGPTKLEFKLILNFLELLLTESILRKAEIRFWLSAVVLFSLFGRKTGLTSFIQSGFASLKTQEKKKAIETAQFLNFMSRFIVQFSSNKSTSEDGKTASESLNLVRNKNIDLSKVEKFLPSVSPFWKTVVENLSSESLPKKELSTANTELEKLEFLENNLAQSNAADLDELIVINNAGLVLTAAFLPRFFENLGLVKSGRFISDQAQLRAVVILQETLGTDQEYDETDLILNKLLCGIPPAAALGLLPKITLSEKEEITSLLNSMAEQWTALKSRSGKMVSEGFFQREGSLRRVSKGYQLQIQRMPFDLLLDRLPWTIGMIKLPWMDELIAVEW</sequence>
<dbReference type="InterPro" id="IPR045538">
    <property type="entry name" value="CIS_TMP"/>
</dbReference>
<evidence type="ECO:0000313" key="2">
    <source>
        <dbReference type="Proteomes" id="UP001157915"/>
    </source>
</evidence>
<protein>
    <submittedName>
        <fullName evidence="1">Uncharacterized protein</fullName>
    </submittedName>
</protein>
<organism evidence="1 2">
    <name type="scientific">Algoriphagus winogradskyi</name>
    <dbReference type="NCBI Taxonomy" id="237017"/>
    <lineage>
        <taxon>Bacteria</taxon>
        <taxon>Pseudomonadati</taxon>
        <taxon>Bacteroidota</taxon>
        <taxon>Cytophagia</taxon>
        <taxon>Cytophagales</taxon>
        <taxon>Cyclobacteriaceae</taxon>
        <taxon>Algoriphagus</taxon>
    </lineage>
</organism>
<reference evidence="1 2" key="1">
    <citation type="submission" date="2017-05" db="EMBL/GenBank/DDBJ databases">
        <authorList>
            <person name="Varghese N."/>
            <person name="Submissions S."/>
        </authorList>
    </citation>
    <scope>NUCLEOTIDE SEQUENCE [LARGE SCALE GENOMIC DNA]</scope>
    <source>
        <strain evidence="1 2">DSM 15360</strain>
    </source>
</reference>
<dbReference type="EMBL" id="FXUA01000005">
    <property type="protein sequence ID" value="SMP27500.1"/>
    <property type="molecule type" value="Genomic_DNA"/>
</dbReference>